<name>A0A5C3MXZ6_9AGAM</name>
<dbReference type="STRING" id="5364.A0A5C3MXZ6"/>
<dbReference type="EC" id="3.4.24.39" evidence="3"/>
<dbReference type="EMBL" id="ML213515">
    <property type="protein sequence ID" value="TFK49725.1"/>
    <property type="molecule type" value="Genomic_DNA"/>
</dbReference>
<evidence type="ECO:0000256" key="2">
    <source>
        <dbReference type="ARBA" id="ARBA00010279"/>
    </source>
</evidence>
<protein>
    <recommendedName>
        <fullName evidence="3">deuterolysin</fullName>
        <ecNumber evidence="3">3.4.24.39</ecNumber>
    </recommendedName>
</protein>
<keyword evidence="10 15" id="KW-0482">Metalloprotease</keyword>
<evidence type="ECO:0000256" key="12">
    <source>
        <dbReference type="PIRSR" id="PIRSR601384-1"/>
    </source>
</evidence>
<keyword evidence="7 14" id="KW-0732">Signal</keyword>
<evidence type="ECO:0000256" key="13">
    <source>
        <dbReference type="PIRSR" id="PIRSR601384-2"/>
    </source>
</evidence>
<keyword evidence="5" id="KW-0165">Cleavage on pair of basic residues</keyword>
<dbReference type="PANTHER" id="PTHR37016">
    <property type="match status" value="1"/>
</dbReference>
<evidence type="ECO:0000256" key="14">
    <source>
        <dbReference type="SAM" id="SignalP"/>
    </source>
</evidence>
<dbReference type="InterPro" id="IPR024079">
    <property type="entry name" value="MetalloPept_cat_dom_sf"/>
</dbReference>
<comment type="similarity">
    <text evidence="2">Belongs to the peptidase M35 family.</text>
</comment>
<feature type="signal peptide" evidence="14">
    <location>
        <begin position="1"/>
        <end position="17"/>
    </location>
</feature>
<gene>
    <name evidence="15" type="ORF">OE88DRAFT_1809434</name>
</gene>
<dbReference type="SUPFAM" id="SSF55486">
    <property type="entry name" value="Metalloproteases ('zincins'), catalytic domain"/>
    <property type="match status" value="1"/>
</dbReference>
<evidence type="ECO:0000256" key="5">
    <source>
        <dbReference type="ARBA" id="ARBA00022685"/>
    </source>
</evidence>
<sequence>MLYSALITLSLSALALASPAKRAQALSVSLSSPSSVASVDDLKLTAVVQNAGTEDVKILKYGTVLDADLPTRSFQISKDGVAANFTGIKASFLSLDIEQLGDEAFVIIPAGQSHTVEHDISALYDFESLGVGSYSIEPVTTFQIWSNADELVPHAKAQIGAEPVSVEITDDVARRELKAAKDKRATVSCSNSSYRSFISSSYSEGQSLASIAASYVQSNGADSLFRSYFGSTSTSTVHTVLNRVATESSSSRTLNCNDAYSACSSGVIAYTVIATTNIYFCSIFYNEVTTSRLCSGTTVAARNIRGGTVLHELTHATSDTTDVGYGCSYDQNLGSSSPSRAAQNADNYNCFSTQVYANTRC</sequence>
<dbReference type="OrthoDB" id="412874at2759"/>
<evidence type="ECO:0000256" key="8">
    <source>
        <dbReference type="ARBA" id="ARBA00022801"/>
    </source>
</evidence>
<feature type="binding site" evidence="13">
    <location>
        <position position="315"/>
    </location>
    <ligand>
        <name>Zn(2+)</name>
        <dbReference type="ChEBI" id="CHEBI:29105"/>
        <note>catalytic</note>
    </ligand>
</feature>
<accession>A0A5C3MXZ6</accession>
<organism evidence="15 16">
    <name type="scientific">Heliocybe sulcata</name>
    <dbReference type="NCBI Taxonomy" id="5364"/>
    <lineage>
        <taxon>Eukaryota</taxon>
        <taxon>Fungi</taxon>
        <taxon>Dikarya</taxon>
        <taxon>Basidiomycota</taxon>
        <taxon>Agaricomycotina</taxon>
        <taxon>Agaricomycetes</taxon>
        <taxon>Gloeophyllales</taxon>
        <taxon>Gloeophyllaceae</taxon>
        <taxon>Heliocybe</taxon>
    </lineage>
</organism>
<feature type="active site" evidence="12">
    <location>
        <position position="312"/>
    </location>
</feature>
<dbReference type="GO" id="GO:0004222">
    <property type="term" value="F:metalloendopeptidase activity"/>
    <property type="evidence" value="ECO:0007669"/>
    <property type="project" value="InterPro"/>
</dbReference>
<dbReference type="Gene3D" id="2.60.40.2970">
    <property type="match status" value="1"/>
</dbReference>
<dbReference type="PANTHER" id="PTHR37016:SF3">
    <property type="entry name" value="NEUTRAL PROTEASE 2-RELATED"/>
    <property type="match status" value="1"/>
</dbReference>
<dbReference type="GO" id="GO:0006508">
    <property type="term" value="P:proteolysis"/>
    <property type="evidence" value="ECO:0007669"/>
    <property type="project" value="UniProtKB-KW"/>
</dbReference>
<evidence type="ECO:0000256" key="1">
    <source>
        <dbReference type="ARBA" id="ARBA00001187"/>
    </source>
</evidence>
<evidence type="ECO:0000256" key="6">
    <source>
        <dbReference type="ARBA" id="ARBA00022723"/>
    </source>
</evidence>
<dbReference type="CDD" id="cd11008">
    <property type="entry name" value="M35_deuterolysin_like"/>
    <property type="match status" value="1"/>
</dbReference>
<keyword evidence="9 13" id="KW-0862">Zinc</keyword>
<proteinExistence type="inferred from homology"/>
<feature type="chain" id="PRO_5022769173" description="deuterolysin" evidence="14">
    <location>
        <begin position="18"/>
        <end position="361"/>
    </location>
</feature>
<dbReference type="AlphaFoldDB" id="A0A5C3MXZ6"/>
<evidence type="ECO:0000256" key="3">
    <source>
        <dbReference type="ARBA" id="ARBA00012431"/>
    </source>
</evidence>
<dbReference type="InterPro" id="IPR050414">
    <property type="entry name" value="Fungal_M35_metalloproteases"/>
</dbReference>
<dbReference type="Pfam" id="PF02102">
    <property type="entry name" value="Peptidase_M35"/>
    <property type="match status" value="1"/>
</dbReference>
<evidence type="ECO:0000256" key="4">
    <source>
        <dbReference type="ARBA" id="ARBA00022670"/>
    </source>
</evidence>
<evidence type="ECO:0000256" key="10">
    <source>
        <dbReference type="ARBA" id="ARBA00023049"/>
    </source>
</evidence>
<comment type="catalytic activity">
    <reaction evidence="1">
        <text>Preferential cleavage of bonds with hydrophobic residues in P1'. Also 3-Asn-|-Gln-4 and 8-Gly-|-Ser-9 bonds in insulin B chain.</text>
        <dbReference type="EC" id="3.4.24.39"/>
    </reaction>
</comment>
<feature type="binding site" evidence="13">
    <location>
        <position position="311"/>
    </location>
    <ligand>
        <name>Zn(2+)</name>
        <dbReference type="ChEBI" id="CHEBI:29105"/>
        <note>catalytic</note>
    </ligand>
</feature>
<keyword evidence="8" id="KW-0378">Hydrolase</keyword>
<dbReference type="Gene3D" id="3.40.390.10">
    <property type="entry name" value="Collagenase (Catalytic Domain)"/>
    <property type="match status" value="1"/>
</dbReference>
<keyword evidence="11" id="KW-0865">Zymogen</keyword>
<evidence type="ECO:0000256" key="9">
    <source>
        <dbReference type="ARBA" id="ARBA00022833"/>
    </source>
</evidence>
<keyword evidence="4 15" id="KW-0645">Protease</keyword>
<evidence type="ECO:0000256" key="7">
    <source>
        <dbReference type="ARBA" id="ARBA00022729"/>
    </source>
</evidence>
<reference evidence="15 16" key="1">
    <citation type="journal article" date="2019" name="Nat. Ecol. Evol.">
        <title>Megaphylogeny resolves global patterns of mushroom evolution.</title>
        <authorList>
            <person name="Varga T."/>
            <person name="Krizsan K."/>
            <person name="Foldi C."/>
            <person name="Dima B."/>
            <person name="Sanchez-Garcia M."/>
            <person name="Sanchez-Ramirez S."/>
            <person name="Szollosi G.J."/>
            <person name="Szarkandi J.G."/>
            <person name="Papp V."/>
            <person name="Albert L."/>
            <person name="Andreopoulos W."/>
            <person name="Angelini C."/>
            <person name="Antonin V."/>
            <person name="Barry K.W."/>
            <person name="Bougher N.L."/>
            <person name="Buchanan P."/>
            <person name="Buyck B."/>
            <person name="Bense V."/>
            <person name="Catcheside P."/>
            <person name="Chovatia M."/>
            <person name="Cooper J."/>
            <person name="Damon W."/>
            <person name="Desjardin D."/>
            <person name="Finy P."/>
            <person name="Geml J."/>
            <person name="Haridas S."/>
            <person name="Hughes K."/>
            <person name="Justo A."/>
            <person name="Karasinski D."/>
            <person name="Kautmanova I."/>
            <person name="Kiss B."/>
            <person name="Kocsube S."/>
            <person name="Kotiranta H."/>
            <person name="LaButti K.M."/>
            <person name="Lechner B.E."/>
            <person name="Liimatainen K."/>
            <person name="Lipzen A."/>
            <person name="Lukacs Z."/>
            <person name="Mihaltcheva S."/>
            <person name="Morgado L.N."/>
            <person name="Niskanen T."/>
            <person name="Noordeloos M.E."/>
            <person name="Ohm R.A."/>
            <person name="Ortiz-Santana B."/>
            <person name="Ovrebo C."/>
            <person name="Racz N."/>
            <person name="Riley R."/>
            <person name="Savchenko A."/>
            <person name="Shiryaev A."/>
            <person name="Soop K."/>
            <person name="Spirin V."/>
            <person name="Szebenyi C."/>
            <person name="Tomsovsky M."/>
            <person name="Tulloss R.E."/>
            <person name="Uehling J."/>
            <person name="Grigoriev I.V."/>
            <person name="Vagvolgyi C."/>
            <person name="Papp T."/>
            <person name="Martin F.M."/>
            <person name="Miettinen O."/>
            <person name="Hibbett D.S."/>
            <person name="Nagy L.G."/>
        </authorList>
    </citation>
    <scope>NUCLEOTIDE SEQUENCE [LARGE SCALE GENOMIC DNA]</scope>
    <source>
        <strain evidence="15 16">OMC1185</strain>
    </source>
</reference>
<keyword evidence="6 13" id="KW-0479">Metal-binding</keyword>
<comment type="cofactor">
    <cofactor evidence="13">
        <name>Zn(2+)</name>
        <dbReference type="ChEBI" id="CHEBI:29105"/>
    </cofactor>
    <text evidence="13">Binds 1 zinc ion per subunit.</text>
</comment>
<evidence type="ECO:0000256" key="11">
    <source>
        <dbReference type="ARBA" id="ARBA00023145"/>
    </source>
</evidence>
<dbReference type="Proteomes" id="UP000305948">
    <property type="component" value="Unassembled WGS sequence"/>
</dbReference>
<dbReference type="InterPro" id="IPR001384">
    <property type="entry name" value="Peptidase_M35"/>
</dbReference>
<evidence type="ECO:0000313" key="16">
    <source>
        <dbReference type="Proteomes" id="UP000305948"/>
    </source>
</evidence>
<dbReference type="GO" id="GO:0046872">
    <property type="term" value="F:metal ion binding"/>
    <property type="evidence" value="ECO:0007669"/>
    <property type="project" value="UniProtKB-KW"/>
</dbReference>
<feature type="binding site" evidence="13">
    <location>
        <position position="322"/>
    </location>
    <ligand>
        <name>Zn(2+)</name>
        <dbReference type="ChEBI" id="CHEBI:29105"/>
        <note>catalytic</note>
    </ligand>
</feature>
<keyword evidence="16" id="KW-1185">Reference proteome</keyword>
<evidence type="ECO:0000313" key="15">
    <source>
        <dbReference type="EMBL" id="TFK49725.1"/>
    </source>
</evidence>